<dbReference type="AlphaFoldDB" id="G4ZJ16"/>
<dbReference type="GeneID" id="20658184"/>
<reference evidence="1 2" key="1">
    <citation type="journal article" date="2006" name="Science">
        <title>Phytophthora genome sequences uncover evolutionary origins and mechanisms of pathogenesis.</title>
        <authorList>
            <person name="Tyler B.M."/>
            <person name="Tripathy S."/>
            <person name="Zhang X."/>
            <person name="Dehal P."/>
            <person name="Jiang R.H."/>
            <person name="Aerts A."/>
            <person name="Arredondo F.D."/>
            <person name="Baxter L."/>
            <person name="Bensasson D."/>
            <person name="Beynon J.L."/>
            <person name="Chapman J."/>
            <person name="Damasceno C.M."/>
            <person name="Dorrance A.E."/>
            <person name="Dou D."/>
            <person name="Dickerman A.W."/>
            <person name="Dubchak I.L."/>
            <person name="Garbelotto M."/>
            <person name="Gijzen M."/>
            <person name="Gordon S.G."/>
            <person name="Govers F."/>
            <person name="Grunwald N.J."/>
            <person name="Huang W."/>
            <person name="Ivors K.L."/>
            <person name="Jones R.W."/>
            <person name="Kamoun S."/>
            <person name="Krampis K."/>
            <person name="Lamour K.H."/>
            <person name="Lee M.K."/>
            <person name="McDonald W.H."/>
            <person name="Medina M."/>
            <person name="Meijer H.J."/>
            <person name="Nordberg E.K."/>
            <person name="Maclean D.J."/>
            <person name="Ospina-Giraldo M.D."/>
            <person name="Morris P.F."/>
            <person name="Phuntumart V."/>
            <person name="Putnam N.H."/>
            <person name="Rash S."/>
            <person name="Rose J.K."/>
            <person name="Sakihama Y."/>
            <person name="Salamov A.A."/>
            <person name="Savidor A."/>
            <person name="Scheuring C.F."/>
            <person name="Smith B.M."/>
            <person name="Sobral B.W."/>
            <person name="Terry A."/>
            <person name="Torto-Alalibo T.A."/>
            <person name="Win J."/>
            <person name="Xu Z."/>
            <person name="Zhang H."/>
            <person name="Grigoriev I.V."/>
            <person name="Rokhsar D.S."/>
            <person name="Boore J.L."/>
        </authorList>
    </citation>
    <scope>NUCLEOTIDE SEQUENCE [LARGE SCALE GENOMIC DNA]</scope>
    <source>
        <strain evidence="1 2">P6497</strain>
    </source>
</reference>
<organism evidence="1 2">
    <name type="scientific">Phytophthora sojae (strain P6497)</name>
    <name type="common">Soybean stem and root rot agent</name>
    <name type="synonym">Phytophthora megasperma f. sp. glycines</name>
    <dbReference type="NCBI Taxonomy" id="1094619"/>
    <lineage>
        <taxon>Eukaryota</taxon>
        <taxon>Sar</taxon>
        <taxon>Stramenopiles</taxon>
        <taxon>Oomycota</taxon>
        <taxon>Peronosporomycetes</taxon>
        <taxon>Peronosporales</taxon>
        <taxon>Peronosporaceae</taxon>
        <taxon>Phytophthora</taxon>
    </lineage>
</organism>
<dbReference type="Proteomes" id="UP000002640">
    <property type="component" value="Unassembled WGS sequence"/>
</dbReference>
<gene>
    <name evidence="1" type="ORF">PHYSODRAFT_503124</name>
</gene>
<dbReference type="InParanoid" id="G4ZJ16"/>
<dbReference type="KEGG" id="psoj:PHYSODRAFT_503124"/>
<accession>G4ZJ16</accession>
<sequence length="61" mass="6675">MVTLFEAGMHVTSAKSPRTPSLTAAQKEFARQMAQAGMKLARIRTAMLPQFSLQQSKLPAL</sequence>
<proteinExistence type="predicted"/>
<dbReference type="RefSeq" id="XP_009527879.1">
    <property type="nucleotide sequence ID" value="XM_009529584.1"/>
</dbReference>
<evidence type="ECO:0000313" key="2">
    <source>
        <dbReference type="Proteomes" id="UP000002640"/>
    </source>
</evidence>
<protein>
    <submittedName>
        <fullName evidence="1">Uncharacterized protein</fullName>
    </submittedName>
</protein>
<keyword evidence="2" id="KW-1185">Reference proteome</keyword>
<name>G4ZJ16_PHYSP</name>
<evidence type="ECO:0000313" key="1">
    <source>
        <dbReference type="EMBL" id="EGZ18821.1"/>
    </source>
</evidence>
<dbReference type="EMBL" id="JH159154">
    <property type="protein sequence ID" value="EGZ18821.1"/>
    <property type="molecule type" value="Genomic_DNA"/>
</dbReference>
<dbReference type="SMR" id="G4ZJ16"/>